<dbReference type="PROSITE" id="PS51257">
    <property type="entry name" value="PROKAR_LIPOPROTEIN"/>
    <property type="match status" value="1"/>
</dbReference>
<sequence>MEHITKPPATLPYANPYANHSLVIACGALAHEIEAIKRQQPLHFDVKCLNANLHNYPERIPSSVEKLIVENLTHYQSIYVAYADCGTGGRLDAMLDKYGIERLPGAHCYEFFSPDTFASISDDVSDLGTFYLTDFLARHFDRLVMQELGIAQTPELRDMLFGHYHRVLYLIQNPNKHYREQAKHAAQQLGLAYEEKITGYGQLDTQLVHWHINKPAHVNVNVAQPKK</sequence>
<dbReference type="InterPro" id="IPR012437">
    <property type="entry name" value="DUF1638"/>
</dbReference>
<dbReference type="Proteomes" id="UP000471298">
    <property type="component" value="Unassembled WGS sequence"/>
</dbReference>
<feature type="domain" description="DUF1638" evidence="1">
    <location>
        <begin position="48"/>
        <end position="204"/>
    </location>
</feature>
<organism evidence="2 3">
    <name type="scientific">Ostreibacterium oceani</name>
    <dbReference type="NCBI Taxonomy" id="2654998"/>
    <lineage>
        <taxon>Bacteria</taxon>
        <taxon>Pseudomonadati</taxon>
        <taxon>Pseudomonadota</taxon>
        <taxon>Gammaproteobacteria</taxon>
        <taxon>Cardiobacteriales</taxon>
        <taxon>Ostreibacteriaceae</taxon>
        <taxon>Ostreibacterium</taxon>
    </lineage>
</organism>
<dbReference type="EMBL" id="WHNW01000007">
    <property type="protein sequence ID" value="MPV86467.1"/>
    <property type="molecule type" value="Genomic_DNA"/>
</dbReference>
<keyword evidence="3" id="KW-1185">Reference proteome</keyword>
<protein>
    <submittedName>
        <fullName evidence="2">DUF1638 domain-containing protein</fullName>
    </submittedName>
</protein>
<reference evidence="2 3" key="1">
    <citation type="submission" date="2019-10" db="EMBL/GenBank/DDBJ databases">
        <title>Cardiobacteriales fam. a chemoheterotrophic member of the order Cardiobacteriales, and proposal of Cardiobacteriales fam. nov.</title>
        <authorList>
            <person name="Wang C."/>
        </authorList>
    </citation>
    <scope>NUCLEOTIDE SEQUENCE [LARGE SCALE GENOMIC DNA]</scope>
    <source>
        <strain evidence="2 3">ML27</strain>
    </source>
</reference>
<dbReference type="AlphaFoldDB" id="A0A6N7EZ78"/>
<evidence type="ECO:0000259" key="1">
    <source>
        <dbReference type="Pfam" id="PF07796"/>
    </source>
</evidence>
<dbReference type="RefSeq" id="WP_152810460.1">
    <property type="nucleotide sequence ID" value="NZ_WHNW01000007.1"/>
</dbReference>
<evidence type="ECO:0000313" key="2">
    <source>
        <dbReference type="EMBL" id="MPV86467.1"/>
    </source>
</evidence>
<name>A0A6N7EZ78_9GAMM</name>
<gene>
    <name evidence="2" type="ORF">GCU85_06950</name>
</gene>
<proteinExistence type="predicted"/>
<accession>A0A6N7EZ78</accession>
<evidence type="ECO:0000313" key="3">
    <source>
        <dbReference type="Proteomes" id="UP000471298"/>
    </source>
</evidence>
<comment type="caution">
    <text evidence="2">The sequence shown here is derived from an EMBL/GenBank/DDBJ whole genome shotgun (WGS) entry which is preliminary data.</text>
</comment>
<dbReference type="InParanoid" id="A0A6N7EZ78"/>
<dbReference type="Pfam" id="PF07796">
    <property type="entry name" value="DUF1638"/>
    <property type="match status" value="1"/>
</dbReference>